<feature type="region of interest" description="Disordered" evidence="5">
    <location>
        <begin position="1"/>
        <end position="150"/>
    </location>
</feature>
<feature type="compositionally biased region" description="Low complexity" evidence="5">
    <location>
        <begin position="50"/>
        <end position="61"/>
    </location>
</feature>
<feature type="compositionally biased region" description="Polar residues" evidence="5">
    <location>
        <begin position="1921"/>
        <end position="1932"/>
    </location>
</feature>
<dbReference type="PANTHER" id="PTHR13832">
    <property type="entry name" value="PROTEIN PHOSPHATASE 2C"/>
    <property type="match status" value="1"/>
</dbReference>
<feature type="compositionally biased region" description="Low complexity" evidence="5">
    <location>
        <begin position="173"/>
        <end position="239"/>
    </location>
</feature>
<evidence type="ECO:0000256" key="4">
    <source>
        <dbReference type="RuleBase" id="RU003465"/>
    </source>
</evidence>
<feature type="domain" description="PPM-type phosphatase" evidence="6">
    <location>
        <begin position="1932"/>
        <end position="2609"/>
    </location>
</feature>
<reference evidence="7 8" key="1">
    <citation type="journal article" date="2021" name="MBio">
        <title>A New Model Trypanosomatid, Novymonas esmeraldas: Genomic Perception of Its 'Candidatus Pandoraea novymonadis' Endosymbiont.</title>
        <authorList>
            <person name="Zakharova A."/>
            <person name="Saura A."/>
            <person name="Butenko A."/>
            <person name="Podesvova L."/>
            <person name="Warmusova S."/>
            <person name="Kostygov A.Y."/>
            <person name="Nenarokova A."/>
            <person name="Lukes J."/>
            <person name="Opperdoes F.R."/>
            <person name="Yurchenko V."/>
        </authorList>
    </citation>
    <scope>NUCLEOTIDE SEQUENCE [LARGE SCALE GENOMIC DNA]</scope>
    <source>
        <strain evidence="7 8">E262AT.01</strain>
    </source>
</reference>
<gene>
    <name evidence="7" type="ORF">NESM_000220800</name>
</gene>
<feature type="compositionally biased region" description="Polar residues" evidence="5">
    <location>
        <begin position="1276"/>
        <end position="1309"/>
    </location>
</feature>
<feature type="compositionally biased region" description="Polar residues" evidence="5">
    <location>
        <begin position="928"/>
        <end position="943"/>
    </location>
</feature>
<feature type="region of interest" description="Disordered" evidence="5">
    <location>
        <begin position="1745"/>
        <end position="1766"/>
    </location>
</feature>
<feature type="compositionally biased region" description="Low complexity" evidence="5">
    <location>
        <begin position="113"/>
        <end position="129"/>
    </location>
</feature>
<evidence type="ECO:0000256" key="5">
    <source>
        <dbReference type="SAM" id="MobiDB-lite"/>
    </source>
</evidence>
<dbReference type="SUPFAM" id="SSF81606">
    <property type="entry name" value="PP2C-like"/>
    <property type="match status" value="2"/>
</dbReference>
<feature type="region of interest" description="Disordered" evidence="5">
    <location>
        <begin position="894"/>
        <end position="961"/>
    </location>
</feature>
<dbReference type="Pfam" id="PF00481">
    <property type="entry name" value="PP2C"/>
    <property type="match status" value="1"/>
</dbReference>
<proteinExistence type="inferred from homology"/>
<dbReference type="Proteomes" id="UP001430356">
    <property type="component" value="Unassembled WGS sequence"/>
</dbReference>
<feature type="compositionally biased region" description="Low complexity" evidence="5">
    <location>
        <begin position="1338"/>
        <end position="1348"/>
    </location>
</feature>
<dbReference type="Gene3D" id="3.60.40.10">
    <property type="entry name" value="PPM-type phosphatase domain"/>
    <property type="match status" value="2"/>
</dbReference>
<feature type="region of interest" description="Disordered" evidence="5">
    <location>
        <begin position="1787"/>
        <end position="1808"/>
    </location>
</feature>
<feature type="region of interest" description="Disordered" evidence="5">
    <location>
        <begin position="603"/>
        <end position="822"/>
    </location>
</feature>
<feature type="compositionally biased region" description="Low complexity" evidence="5">
    <location>
        <begin position="686"/>
        <end position="699"/>
    </location>
</feature>
<evidence type="ECO:0000313" key="7">
    <source>
        <dbReference type="EMBL" id="KAK7201565.1"/>
    </source>
</evidence>
<dbReference type="CDD" id="cd00143">
    <property type="entry name" value="PP2Cc"/>
    <property type="match status" value="1"/>
</dbReference>
<sequence>MEGGSSSAGGTGGCANVDASAASSPGATAGPGHGSEVTSPSQHHANTAESSPTPSPLTDSTGAAAAGETSPVLGRKRRLSFKDKQRQSTAAAAAVPTNAETDAKGGQALPVHSPTSPACSSSPALSDLSPARERTPHQPAFKKAATTTPPFTGCVFTALEPVHRIGRPSSGSGAARPPNRAPFAGGAPPALAGATSAVGSSGPLLPTSLASPSSSSSPLHGSLRAASSCLQSASAASVSGPHSPLQLPPATATATIGAGATSIAAPHSRAASPPPPPPREPQPLQPGPSLSDPSGTTTTQVQSDDGRVSLPRVRTPTTVSGSAITSPTGFASRTMPEQQPSLSPVSSQSTSSPKGSFKSRQRAAAAAAAPRKTVIAASAAASPSSPPCISLAAPASADSASAAMPPLRRTPTPPSRLRSPGAPSFASPPREPAGTAVAHADPVALPPHGRGSAGRHSTASEVTGASGVAYGPPPLQFSVAADSRVPSRPLPPVGGPALPTSTSPIKRGTQSAPSTRPHFRFFAQCSQTSGGDGEPARTAAERRLHSAQACDGRERSHSTTTVSTNAGDEEEGLLACTQNAVRLHVYDLDDEPAPVEFEMAIPHGRHNTTSSGAASRDGAMTGTASSGERSDTVRGGRGGSLTPPSMQTGESESAPVDSARGPQALRSCMRARTDSRESPLQSNLGSAAARRATASPPTASIRFQHQHYSDNNATRLGTPPTGDLGQLSRSPGSIVDRWKQHRQRDSSAPRELASTHSTLAPMPSSDNSVTFSDARLSHTTRSRRRHRDKMLAPDGTLLTSSNTGRVGGLERSTSLPLSSPRMHQRSYTVDDFTLMALASGGRRGGSGGVSTSGAVTPVSVSPGSRVTAGWRSTSANATHFPPLPIHTVVTAPRSTAASPATARTIREGPPIPLSRTPVVATAAPVETSDGSSATASAEQSVNHSSSGGGSGGGGGGGGVSLFSSGVPPLPAMRQYSGGSTNALATVSFAMASVLIPNTTSAESLSATTPTMCVETPVGHRSVDDLTAYTMRLRPSTASTTTGAYPSAGGGVVTVAAPADDAEDSDVDVLQRTATSHYGGGDSMLSTTAAELRKLRRRSNYSSLQYGTMTGYHSKRTDPPRQASTAASSSQGWHGRRDSAGPRRRRRRTGGDRENEEGADATTVLVAGPGVSAGTDVAVDDGDDDETVREQKGSEEEVRTNEAADDEEREADRSGGAAAAARRMQRRRESRARAEQATAKAAAAEEDASDAAQRRTVGLWTTVEHVFLPRYSLAPTDASTVPLTGPASPNTNTNGSASTVSAPPESTQRHGSPLGGALDGKKSRGAGASPISGTQPLSVAPGGTAPAPAAAVGAATGLTSPPLGSKSPLLGSGGGAGPFLMPSLLTPKCSLSNYPSGHNSGGSKPSGLIVLPDANCSSDAMASASLSCSQFRRTPAQASGTTRLEPEKYTFGTVASTYNVDPVDEEALPQGSCDAKAAARLVFDAAAGVMLMDPEDEVGRYQGAGHPSPDDRGSLTVPPQRQDEEESPGATGRRDAGRADDGDNDGDDDDEAGDGACQCDAAFIAKDFRGLDCSRYDANDLYDHCSRCHRRPASFLCLHCLEAVCPSHVRRHHLQNPSQCTLFLNLLDIMSSFDRIFWCEKCRQFTWKHTEVYDALVDQIAYTRGTYLKQPARDIHCVGYEVRLKDVSGTATAAAAAARPVVGTGGSCEPHPPTHAIHAVPPAAMLTRALSASSLPPGLTAPAAAEVLSSASQRPQRPSPAPAHPHERAEWAVGANPGLLGLLFESPPGGGPLTRHKRPSTVTRGSPPMLPAQPTMHPFLARDPVDLLGGQTVTVGEPVTKLCALGASVQGWRTTQEDAEAVFLVDIPAISEEVVQRQELHAVAAAAAAAAGKETPTRDGAGVGHHLAASRATHDGGDLDTSVASTNPPQFASTLRAGDRGAHEASSLSNEDAATAAAAPETMPMAVFCMFDGHGGDAVAKLAARHFEAHLRRAIEGTRPDDVRARALLFFLKAETDSVAAAGATAPWMPPSVTAVPAGDGTFTYVSTFTNPATGAAVPLVAPSPPASLDAGFGRTSNPPSSQWPSAAPSATLLVPGNRAYPRRLDQNADDTASLPEIVDVHASVADDLRNVSVAASFPVVVPITAESLRLHVTGSMLGLPGASVKEASAPPVDDAHGPAAGGGGGKGRHASSARADGGVPANQQSCHTHSLRRNRKSGGTLDAWEAFEEPVFDAPSAAAAAAVAAASGAAVSAVASPIATAHIVGTEEVRRGSGSSHYTALTAGGVAILPSPAAVVSIPEMEMLRQYFASIMEDALISLDDYLRATPEGVRGDYDCVGCTACVVGITANFVLCANVGDSGAAFYTKDRMKVISVKHRVSDEAEQARIHAAGYAVVNGRIEGMSAVPRALGDFDFKQCGGRGPREQAVSAVPDVTIMPVPNDTDRWGIVLACDGVWDTATLHQVHVALTNTVNDLHVAGSAMEAALHGADLYEHRLRGPVSVISDSPRSSSPGSPPRAARAAQGRPATSESGSSKAPSPIKRASLILKDGLEESMIGYYDDDEDGAAPRLSQVDAILLTAAAGVFAQCVAPEDNDEGIGLDNCSLIIIERRNVQD</sequence>
<feature type="compositionally biased region" description="Basic and acidic residues" evidence="5">
    <location>
        <begin position="1187"/>
        <end position="1201"/>
    </location>
</feature>
<evidence type="ECO:0000259" key="6">
    <source>
        <dbReference type="PROSITE" id="PS51746"/>
    </source>
</evidence>
<feature type="compositionally biased region" description="Pro residues" evidence="5">
    <location>
        <begin position="272"/>
        <end position="286"/>
    </location>
</feature>
<feature type="compositionally biased region" description="Low complexity" evidence="5">
    <location>
        <begin position="894"/>
        <end position="903"/>
    </location>
</feature>
<feature type="compositionally biased region" description="Low complexity" evidence="5">
    <location>
        <begin position="19"/>
        <end position="30"/>
    </location>
</feature>
<feature type="compositionally biased region" description="Low complexity" evidence="5">
    <location>
        <begin position="851"/>
        <end position="863"/>
    </location>
</feature>
<feature type="compositionally biased region" description="Polar residues" evidence="5">
    <location>
        <begin position="642"/>
        <end position="651"/>
    </location>
</feature>
<organism evidence="7 8">
    <name type="scientific">Novymonas esmeraldas</name>
    <dbReference type="NCBI Taxonomy" id="1808958"/>
    <lineage>
        <taxon>Eukaryota</taxon>
        <taxon>Discoba</taxon>
        <taxon>Euglenozoa</taxon>
        <taxon>Kinetoplastea</taxon>
        <taxon>Metakinetoplastina</taxon>
        <taxon>Trypanosomatida</taxon>
        <taxon>Trypanosomatidae</taxon>
        <taxon>Novymonas</taxon>
    </lineage>
</organism>
<feature type="compositionally biased region" description="Basic and acidic residues" evidence="5">
    <location>
        <begin position="1531"/>
        <end position="1540"/>
    </location>
</feature>
<dbReference type="EMBL" id="JAECZO010000017">
    <property type="protein sequence ID" value="KAK7201565.1"/>
    <property type="molecule type" value="Genomic_DNA"/>
</dbReference>
<evidence type="ECO:0000256" key="1">
    <source>
        <dbReference type="ARBA" id="ARBA00022723"/>
    </source>
</evidence>
<protein>
    <submittedName>
        <fullName evidence="7">Protein phosphatase 2C</fullName>
    </submittedName>
</protein>
<feature type="compositionally biased region" description="Polar residues" evidence="5">
    <location>
        <begin position="291"/>
        <end position="303"/>
    </location>
</feature>
<feature type="region of interest" description="Disordered" evidence="5">
    <location>
        <begin position="843"/>
        <end position="863"/>
    </location>
</feature>
<feature type="region of interest" description="Disordered" evidence="5">
    <location>
        <begin position="2166"/>
        <end position="2215"/>
    </location>
</feature>
<feature type="region of interest" description="Disordered" evidence="5">
    <location>
        <begin position="1275"/>
        <end position="1348"/>
    </location>
</feature>
<feature type="compositionally biased region" description="Low complexity" evidence="5">
    <location>
        <begin position="2505"/>
        <end position="2526"/>
    </location>
</feature>
<feature type="compositionally biased region" description="Low complexity" evidence="5">
    <location>
        <begin position="250"/>
        <end position="271"/>
    </location>
</feature>
<dbReference type="InterPro" id="IPR015655">
    <property type="entry name" value="PP2C"/>
</dbReference>
<feature type="compositionally biased region" description="Acidic residues" evidence="5">
    <location>
        <begin position="1541"/>
        <end position="1550"/>
    </location>
</feature>
<dbReference type="GO" id="GO:0004722">
    <property type="term" value="F:protein serine/threonine phosphatase activity"/>
    <property type="evidence" value="ECO:0007669"/>
    <property type="project" value="InterPro"/>
</dbReference>
<keyword evidence="8" id="KW-1185">Reference proteome</keyword>
<feature type="compositionally biased region" description="Low complexity" evidence="5">
    <location>
        <begin position="89"/>
        <end position="100"/>
    </location>
</feature>
<feature type="region of interest" description="Disordered" evidence="5">
    <location>
        <begin position="546"/>
        <end position="571"/>
    </location>
</feature>
<dbReference type="SMART" id="SM00332">
    <property type="entry name" value="PP2Cc"/>
    <property type="match status" value="1"/>
</dbReference>
<feature type="region of interest" description="Disordered" evidence="5">
    <location>
        <begin position="1910"/>
        <end position="1954"/>
    </location>
</feature>
<feature type="region of interest" description="Disordered" evidence="5">
    <location>
        <begin position="164"/>
        <end position="518"/>
    </location>
</feature>
<feature type="compositionally biased region" description="Low complexity" evidence="5">
    <location>
        <begin position="338"/>
        <end position="369"/>
    </location>
</feature>
<feature type="region of interest" description="Disordered" evidence="5">
    <location>
        <begin position="1100"/>
        <end position="1251"/>
    </location>
</feature>
<feature type="compositionally biased region" description="Acidic residues" evidence="5">
    <location>
        <begin position="1177"/>
        <end position="1186"/>
    </location>
</feature>
<keyword evidence="1" id="KW-0479">Metal-binding</keyword>
<name>A0AAW0F4R5_9TRYP</name>
<feature type="region of interest" description="Disordered" evidence="5">
    <location>
        <begin position="1497"/>
        <end position="1550"/>
    </location>
</feature>
<dbReference type="InterPro" id="IPR001932">
    <property type="entry name" value="PPM-type_phosphatase-like_dom"/>
</dbReference>
<feature type="compositionally biased region" description="Low complexity" evidence="5">
    <location>
        <begin position="376"/>
        <end position="420"/>
    </location>
</feature>
<comment type="caution">
    <text evidence="7">The sequence shown here is derived from an EMBL/GenBank/DDBJ whole genome shotgun (WGS) entry which is preliminary data.</text>
</comment>
<feature type="compositionally biased region" description="Gly residues" evidence="5">
    <location>
        <begin position="946"/>
        <end position="959"/>
    </location>
</feature>
<keyword evidence="3 4" id="KW-0904">Protein phosphatase</keyword>
<evidence type="ECO:0000313" key="8">
    <source>
        <dbReference type="Proteomes" id="UP001430356"/>
    </source>
</evidence>
<feature type="compositionally biased region" description="Basic residues" evidence="5">
    <location>
        <begin position="778"/>
        <end position="788"/>
    </location>
</feature>
<dbReference type="PROSITE" id="PS51746">
    <property type="entry name" value="PPM_2"/>
    <property type="match status" value="1"/>
</dbReference>
<accession>A0AAW0F4R5</accession>
<dbReference type="PANTHER" id="PTHR13832:SF863">
    <property type="entry name" value="PPM-TYPE PHOSPHATASE DOMAIN-CONTAINING PROTEIN"/>
    <property type="match status" value="1"/>
</dbReference>
<feature type="compositionally biased region" description="Polar residues" evidence="5">
    <location>
        <begin position="1121"/>
        <end position="1131"/>
    </location>
</feature>
<feature type="compositionally biased region" description="Gly residues" evidence="5">
    <location>
        <begin position="1"/>
        <end position="13"/>
    </location>
</feature>
<feature type="region of interest" description="Disordered" evidence="5">
    <location>
        <begin position="2500"/>
        <end position="2538"/>
    </location>
</feature>
<dbReference type="GO" id="GO:0046872">
    <property type="term" value="F:metal ion binding"/>
    <property type="evidence" value="ECO:0007669"/>
    <property type="project" value="UniProtKB-KW"/>
</dbReference>
<feature type="compositionally biased region" description="Polar residues" evidence="5">
    <location>
        <begin position="315"/>
        <end position="337"/>
    </location>
</feature>
<dbReference type="InterPro" id="IPR000222">
    <property type="entry name" value="PP2C_BS"/>
</dbReference>
<feature type="compositionally biased region" description="Polar residues" evidence="5">
    <location>
        <begin position="499"/>
        <end position="514"/>
    </location>
</feature>
<feature type="compositionally biased region" description="Polar residues" evidence="5">
    <location>
        <begin position="36"/>
        <end position="49"/>
    </location>
</feature>
<evidence type="ECO:0000256" key="2">
    <source>
        <dbReference type="ARBA" id="ARBA00022801"/>
    </source>
</evidence>
<keyword evidence="2 4" id="KW-0378">Hydrolase</keyword>
<evidence type="ECO:0000256" key="3">
    <source>
        <dbReference type="ARBA" id="ARBA00022912"/>
    </source>
</evidence>
<dbReference type="InterPro" id="IPR036457">
    <property type="entry name" value="PPM-type-like_dom_sf"/>
</dbReference>
<feature type="compositionally biased region" description="Polar residues" evidence="5">
    <location>
        <begin position="754"/>
        <end position="771"/>
    </location>
</feature>
<comment type="similarity">
    <text evidence="4">Belongs to the PP2C family.</text>
</comment>
<dbReference type="PROSITE" id="PS01032">
    <property type="entry name" value="PPM_1"/>
    <property type="match status" value="1"/>
</dbReference>